<evidence type="ECO:0000256" key="1">
    <source>
        <dbReference type="SAM" id="Phobius"/>
    </source>
</evidence>
<name>A0A6J7TN85_9ZZZZ</name>
<feature type="transmembrane region" description="Helical" evidence="1">
    <location>
        <begin position="123"/>
        <end position="143"/>
    </location>
</feature>
<dbReference type="AlphaFoldDB" id="A0A6J7TN85"/>
<organism evidence="2">
    <name type="scientific">freshwater metagenome</name>
    <dbReference type="NCBI Taxonomy" id="449393"/>
    <lineage>
        <taxon>unclassified sequences</taxon>
        <taxon>metagenomes</taxon>
        <taxon>ecological metagenomes</taxon>
    </lineage>
</organism>
<evidence type="ECO:0000313" key="2">
    <source>
        <dbReference type="EMBL" id="CAB5055414.1"/>
    </source>
</evidence>
<keyword evidence="1" id="KW-0472">Membrane</keyword>
<accession>A0A6J7TN85</accession>
<sequence>MNVLVTTDKVSAMSKDSAAKDPMRRRVSSGSPHRSTVATLLYIEAAIVLALGLWLIFFSFTHENEEVAPLLGEISFAALGAIGLFVAGRGYARGKNYGRSPAILANLIAVGVAYYQIQGAFYIGAVIILALALPTLYFAFSIAKRENN</sequence>
<dbReference type="EMBL" id="CAFBQO010000038">
    <property type="protein sequence ID" value="CAB5055414.1"/>
    <property type="molecule type" value="Genomic_DNA"/>
</dbReference>
<feature type="transmembrane region" description="Helical" evidence="1">
    <location>
        <begin position="67"/>
        <end position="88"/>
    </location>
</feature>
<feature type="transmembrane region" description="Helical" evidence="1">
    <location>
        <begin position="40"/>
        <end position="61"/>
    </location>
</feature>
<feature type="transmembrane region" description="Helical" evidence="1">
    <location>
        <begin position="100"/>
        <end position="117"/>
    </location>
</feature>
<keyword evidence="1" id="KW-0812">Transmembrane</keyword>
<gene>
    <name evidence="2" type="ORF">UFOPK4307_00399</name>
</gene>
<keyword evidence="1" id="KW-1133">Transmembrane helix</keyword>
<protein>
    <submittedName>
        <fullName evidence="2">Unannotated protein</fullName>
    </submittedName>
</protein>
<reference evidence="2" key="1">
    <citation type="submission" date="2020-05" db="EMBL/GenBank/DDBJ databases">
        <authorList>
            <person name="Chiriac C."/>
            <person name="Salcher M."/>
            <person name="Ghai R."/>
            <person name="Kavagutti S V."/>
        </authorList>
    </citation>
    <scope>NUCLEOTIDE SEQUENCE</scope>
</reference>
<proteinExistence type="predicted"/>